<evidence type="ECO:0000256" key="1">
    <source>
        <dbReference type="SAM" id="Phobius"/>
    </source>
</evidence>
<dbReference type="EMBL" id="MN740802">
    <property type="protein sequence ID" value="QHU12537.1"/>
    <property type="molecule type" value="Genomic_DNA"/>
</dbReference>
<feature type="transmembrane region" description="Helical" evidence="1">
    <location>
        <begin position="56"/>
        <end position="77"/>
    </location>
</feature>
<keyword evidence="1" id="KW-0812">Transmembrane</keyword>
<proteinExistence type="predicted"/>
<keyword evidence="1" id="KW-0472">Membrane</keyword>
<accession>A0A6C0K782</accession>
<protein>
    <submittedName>
        <fullName evidence="2">Uncharacterized protein</fullName>
    </submittedName>
</protein>
<dbReference type="AlphaFoldDB" id="A0A6C0K782"/>
<sequence length="139" mass="15709">MGTICLSAVLMGALTAGLVMADIWFRRSDRIFIHTLYGSIATTIFYILCVRGYESVNWTLFALLPIYIIITLIFVFFSGDNSYRGDREERECEADMPPQPTRKPCGCNMDTECKCNTRPKGCPVNPIKLETECGISRYT</sequence>
<keyword evidence="1" id="KW-1133">Transmembrane helix</keyword>
<name>A0A6C0K782_9ZZZZ</name>
<reference evidence="2" key="1">
    <citation type="journal article" date="2020" name="Nature">
        <title>Giant virus diversity and host interactions through global metagenomics.</title>
        <authorList>
            <person name="Schulz F."/>
            <person name="Roux S."/>
            <person name="Paez-Espino D."/>
            <person name="Jungbluth S."/>
            <person name="Walsh D.A."/>
            <person name="Denef V.J."/>
            <person name="McMahon K.D."/>
            <person name="Konstantinidis K.T."/>
            <person name="Eloe-Fadrosh E.A."/>
            <person name="Kyrpides N.C."/>
            <person name="Woyke T."/>
        </authorList>
    </citation>
    <scope>NUCLEOTIDE SEQUENCE</scope>
    <source>
        <strain evidence="2">GVMAG-S-1101171-110</strain>
    </source>
</reference>
<feature type="transmembrane region" description="Helical" evidence="1">
    <location>
        <begin position="31"/>
        <end position="49"/>
    </location>
</feature>
<organism evidence="2">
    <name type="scientific">viral metagenome</name>
    <dbReference type="NCBI Taxonomy" id="1070528"/>
    <lineage>
        <taxon>unclassified sequences</taxon>
        <taxon>metagenomes</taxon>
        <taxon>organismal metagenomes</taxon>
    </lineage>
</organism>
<evidence type="ECO:0000313" key="2">
    <source>
        <dbReference type="EMBL" id="QHU12537.1"/>
    </source>
</evidence>